<feature type="transmembrane region" description="Helical" evidence="2">
    <location>
        <begin position="12"/>
        <end position="35"/>
    </location>
</feature>
<dbReference type="InterPro" id="IPR052901">
    <property type="entry name" value="Bact_TGase-like"/>
</dbReference>
<name>A0A916WIU1_9MICO</name>
<feature type="transmembrane region" description="Helical" evidence="2">
    <location>
        <begin position="73"/>
        <end position="97"/>
    </location>
</feature>
<evidence type="ECO:0000313" key="5">
    <source>
        <dbReference type="Proteomes" id="UP000606922"/>
    </source>
</evidence>
<evidence type="ECO:0000313" key="4">
    <source>
        <dbReference type="EMBL" id="GGB01349.1"/>
    </source>
</evidence>
<dbReference type="RefSeq" id="WP_188510014.1">
    <property type="nucleotide sequence ID" value="NZ_BMGB01000001.1"/>
</dbReference>
<feature type="region of interest" description="Disordered" evidence="1">
    <location>
        <begin position="546"/>
        <end position="589"/>
    </location>
</feature>
<evidence type="ECO:0000256" key="2">
    <source>
        <dbReference type="SAM" id="Phobius"/>
    </source>
</evidence>
<keyword evidence="2" id="KW-0472">Membrane</keyword>
<feature type="transmembrane region" description="Helical" evidence="2">
    <location>
        <begin position="41"/>
        <end position="61"/>
    </location>
</feature>
<comment type="caution">
    <text evidence="4">The sequence shown here is derived from an EMBL/GenBank/DDBJ whole genome shotgun (WGS) entry which is preliminary data.</text>
</comment>
<dbReference type="Proteomes" id="UP000606922">
    <property type="component" value="Unassembled WGS sequence"/>
</dbReference>
<gene>
    <name evidence="4" type="ORF">GCM10010979_14880</name>
</gene>
<dbReference type="InterPro" id="IPR002931">
    <property type="entry name" value="Transglutaminase-like"/>
</dbReference>
<keyword evidence="2" id="KW-1133">Transmembrane helix</keyword>
<keyword evidence="2" id="KW-0812">Transmembrane</keyword>
<feature type="transmembrane region" description="Helical" evidence="2">
    <location>
        <begin position="203"/>
        <end position="223"/>
    </location>
</feature>
<protein>
    <submittedName>
        <fullName evidence="4">Transglutaminase</fullName>
    </submittedName>
</protein>
<reference evidence="4" key="1">
    <citation type="journal article" date="2014" name="Int. J. Syst. Evol. Microbiol.">
        <title>Complete genome sequence of Corynebacterium casei LMG S-19264T (=DSM 44701T), isolated from a smear-ripened cheese.</title>
        <authorList>
            <consortium name="US DOE Joint Genome Institute (JGI-PGF)"/>
            <person name="Walter F."/>
            <person name="Albersmeier A."/>
            <person name="Kalinowski J."/>
            <person name="Ruckert C."/>
        </authorList>
    </citation>
    <scope>NUCLEOTIDE SEQUENCE</scope>
    <source>
        <strain evidence="4">CGMCC 1.12813</strain>
    </source>
</reference>
<keyword evidence="5" id="KW-1185">Reference proteome</keyword>
<dbReference type="AlphaFoldDB" id="A0A916WIU1"/>
<feature type="transmembrane region" description="Helical" evidence="2">
    <location>
        <begin position="595"/>
        <end position="617"/>
    </location>
</feature>
<dbReference type="EMBL" id="BMGB01000001">
    <property type="protein sequence ID" value="GGB01349.1"/>
    <property type="molecule type" value="Genomic_DNA"/>
</dbReference>
<proteinExistence type="predicted"/>
<dbReference type="Pfam" id="PF01841">
    <property type="entry name" value="Transglut_core"/>
    <property type="match status" value="1"/>
</dbReference>
<dbReference type="SMART" id="SM00460">
    <property type="entry name" value="TGc"/>
    <property type="match status" value="1"/>
</dbReference>
<feature type="compositionally biased region" description="Low complexity" evidence="1">
    <location>
        <begin position="561"/>
        <end position="571"/>
    </location>
</feature>
<dbReference type="PANTHER" id="PTHR42736">
    <property type="entry name" value="PROTEIN-GLUTAMINE GAMMA-GLUTAMYLTRANSFERASE"/>
    <property type="match status" value="1"/>
</dbReference>
<feature type="transmembrane region" description="Helical" evidence="2">
    <location>
        <begin position="156"/>
        <end position="172"/>
    </location>
</feature>
<dbReference type="PANTHER" id="PTHR42736:SF1">
    <property type="entry name" value="PROTEIN-GLUTAMINE GAMMA-GLUTAMYLTRANSFERASE"/>
    <property type="match status" value="1"/>
</dbReference>
<dbReference type="InterPro" id="IPR021878">
    <property type="entry name" value="TgpA_N"/>
</dbReference>
<evidence type="ECO:0000259" key="3">
    <source>
        <dbReference type="SMART" id="SM00460"/>
    </source>
</evidence>
<feature type="region of interest" description="Disordered" evidence="1">
    <location>
        <begin position="289"/>
        <end position="312"/>
    </location>
</feature>
<organism evidence="4 5">
    <name type="scientific">Conyzicola nivalis</name>
    <dbReference type="NCBI Taxonomy" id="1477021"/>
    <lineage>
        <taxon>Bacteria</taxon>
        <taxon>Bacillati</taxon>
        <taxon>Actinomycetota</taxon>
        <taxon>Actinomycetes</taxon>
        <taxon>Micrococcales</taxon>
        <taxon>Microbacteriaceae</taxon>
        <taxon>Conyzicola</taxon>
    </lineage>
</organism>
<sequence>MAGTRRGRTLRAPIPTLAQSAATAVAVVVALGGLNQLLVGGLWWLISGAVAVLVVIAIGVVRYGTRRPVVPTAAGLLALIVVLTLFFAADTALLGLIPTPATVGRFGDLIVSGGLSIREQGVPATADPGILFILGLGAGLVALTIDTVVMVARTPALAGVPLIAIVAVPGFVDPELTDPFYFALAGATWLLILYVASSRTQPGVAVGVGAVAMVAALVVPIALPAVGPVETTTPGEGYATGLNPIIDLGDDLRRPDPVVALTYTTTSEERQYLRMATLGDFTDSAWEPMVGSGDLDDEESPEEIPAAPGRAGDVAVAASTTEISMGNVRGRWLPVPYAPRSITGLVGRWVWDPETLNVRTERSSVRGQDYVVTTEAADPTSDQLRAADPLVAADFAEYLELPESLPPIVAQQAFDVTAGATTNYDRAVALQSYFRDGEFTYSEDAPVDSGYDGTGPGVIGRFLQEKAGYCVHFASAMAAMARTLDIPARIAVGFTTGNESENQTTGEDQYTVTTDELHAWPELYFANVGWVRFEPTVGRTNVPEYNEAIVDDPATPDIDESTATPAPSAAPEDVAPDRGDTGAVPEGGGDAGPNWNAIILGLAALALLGVLAIPAVARFAKRRARVRDLHNGSALGAWEEVQDTALDLGWQLTDAETPREFAVRLTVGRESREFGATGPIGGSPVSDPQAVAALERLRAAVELESFARAGGGCAARADSASATAADLHVVLLALRAGVDRRVRLRAALAPASVLARWFAVGARWRNQG</sequence>
<dbReference type="Pfam" id="PF11992">
    <property type="entry name" value="TgpA_N"/>
    <property type="match status" value="1"/>
</dbReference>
<accession>A0A916WIU1</accession>
<reference evidence="4" key="2">
    <citation type="submission" date="2020-09" db="EMBL/GenBank/DDBJ databases">
        <authorList>
            <person name="Sun Q."/>
            <person name="Zhou Y."/>
        </authorList>
    </citation>
    <scope>NUCLEOTIDE SEQUENCE</scope>
    <source>
        <strain evidence="4">CGMCC 1.12813</strain>
    </source>
</reference>
<dbReference type="InterPro" id="IPR038765">
    <property type="entry name" value="Papain-like_cys_pep_sf"/>
</dbReference>
<dbReference type="Gene3D" id="3.10.620.30">
    <property type="match status" value="1"/>
</dbReference>
<dbReference type="SUPFAM" id="SSF54001">
    <property type="entry name" value="Cysteine proteinases"/>
    <property type="match status" value="1"/>
</dbReference>
<feature type="domain" description="Transglutaminase-like" evidence="3">
    <location>
        <begin position="462"/>
        <end position="537"/>
    </location>
</feature>
<evidence type="ECO:0000256" key="1">
    <source>
        <dbReference type="SAM" id="MobiDB-lite"/>
    </source>
</evidence>
<feature type="transmembrane region" description="Helical" evidence="2">
    <location>
        <begin position="129"/>
        <end position="149"/>
    </location>
</feature>
<feature type="transmembrane region" description="Helical" evidence="2">
    <location>
        <begin position="178"/>
        <end position="196"/>
    </location>
</feature>